<reference evidence="2 3" key="1">
    <citation type="submission" date="2015-10" db="EMBL/GenBank/DDBJ databases">
        <title>Metagenome-Assembled Genomes uncover a global brackish microbiome.</title>
        <authorList>
            <person name="Hugerth L.W."/>
            <person name="Larsson J."/>
            <person name="Alneberg J."/>
            <person name="Lindh M.V."/>
            <person name="Legrand C."/>
            <person name="Pinhassi J."/>
            <person name="Andersson A.F."/>
        </authorList>
    </citation>
    <scope>NUCLEOTIDE SEQUENCE [LARGE SCALE GENOMIC DNA]</scope>
    <source>
        <strain evidence="2">BACL22 MAG-120619-bin3</strain>
    </source>
</reference>
<dbReference type="EMBL" id="LICD01000196">
    <property type="protein sequence ID" value="KRO79251.1"/>
    <property type="molecule type" value="Genomic_DNA"/>
</dbReference>
<evidence type="ECO:0000313" key="3">
    <source>
        <dbReference type="Proteomes" id="UP000051242"/>
    </source>
</evidence>
<keyword evidence="1" id="KW-0472">Membrane</keyword>
<dbReference type="Proteomes" id="UP000051242">
    <property type="component" value="Unassembled WGS sequence"/>
</dbReference>
<keyword evidence="1" id="KW-1133">Transmembrane helix</keyword>
<protein>
    <submittedName>
        <fullName evidence="2">Uncharacterized protein</fullName>
    </submittedName>
</protein>
<dbReference type="AlphaFoldDB" id="A0A0R2T3A5"/>
<feature type="transmembrane region" description="Helical" evidence="1">
    <location>
        <begin position="91"/>
        <end position="124"/>
    </location>
</feature>
<evidence type="ECO:0000256" key="1">
    <source>
        <dbReference type="SAM" id="Phobius"/>
    </source>
</evidence>
<name>A0A0R2T3A5_9GAMM</name>
<gene>
    <name evidence="2" type="ORF">ABR85_06690</name>
</gene>
<keyword evidence="1" id="KW-0812">Transmembrane</keyword>
<proteinExistence type="predicted"/>
<feature type="transmembrane region" description="Helical" evidence="1">
    <location>
        <begin position="59"/>
        <end position="79"/>
    </location>
</feature>
<feature type="transmembrane region" description="Helical" evidence="1">
    <location>
        <begin position="136"/>
        <end position="158"/>
    </location>
</feature>
<comment type="caution">
    <text evidence="2">The sequence shown here is derived from an EMBL/GenBank/DDBJ whole genome shotgun (WGS) entry which is preliminary data.</text>
</comment>
<accession>A0A0R2T3A5</accession>
<organism evidence="2 3">
    <name type="scientific">OM182 bacterium BACL3 MAG-120619-bin3</name>
    <dbReference type="NCBI Taxonomy" id="1655593"/>
    <lineage>
        <taxon>Bacteria</taxon>
        <taxon>Pseudomonadati</taxon>
        <taxon>Pseudomonadota</taxon>
        <taxon>Gammaproteobacteria</taxon>
        <taxon>OMG group</taxon>
        <taxon>OM182 clade</taxon>
    </lineage>
</organism>
<feature type="transmembrane region" description="Helical" evidence="1">
    <location>
        <begin position="31"/>
        <end position="52"/>
    </location>
</feature>
<evidence type="ECO:0000313" key="2">
    <source>
        <dbReference type="EMBL" id="KRO79251.1"/>
    </source>
</evidence>
<sequence length="192" mass="19945">MNSLAMTDSLLLVVTFLIAIGAKYPPSIRIAAGLFAAAACLGVLRFTGVLPLPTMHSFFSGLGATAAYPLLAVTFLFSGSVLTNQWRFSSIFAVIAGALGLVASALEFGIWGNAVALISVAALVLRSIISRDALATVGAVSLLAAVILFALNVSFASLLKPGDFLHIFMALGLGLLGSRARFIRLAPRLPQP</sequence>
<feature type="transmembrane region" description="Helical" evidence="1">
    <location>
        <begin position="164"/>
        <end position="182"/>
    </location>
</feature>